<keyword evidence="7" id="KW-0464">Manganese</keyword>
<accession>A0A811K3C3</accession>
<proteinExistence type="inferred from homology"/>
<feature type="compositionally biased region" description="Basic and acidic residues" evidence="9">
    <location>
        <begin position="40"/>
        <end position="53"/>
    </location>
</feature>
<dbReference type="GO" id="GO:0030145">
    <property type="term" value="F:manganese ion binding"/>
    <property type="evidence" value="ECO:0007669"/>
    <property type="project" value="InterPro"/>
</dbReference>
<dbReference type="InterPro" id="IPR015797">
    <property type="entry name" value="NUDIX_hydrolase-like_dom_sf"/>
</dbReference>
<dbReference type="InterPro" id="IPR045121">
    <property type="entry name" value="CoAse"/>
</dbReference>
<comment type="similarity">
    <text evidence="3">Belongs to the Nudix hydrolase family. PCD1 subfamily.</text>
</comment>
<dbReference type="Proteomes" id="UP000783686">
    <property type="component" value="Unassembled WGS sequence"/>
</dbReference>
<evidence type="ECO:0000313" key="11">
    <source>
        <dbReference type="EMBL" id="CAD5210426.1"/>
    </source>
</evidence>
<evidence type="ECO:0000256" key="2">
    <source>
        <dbReference type="ARBA" id="ARBA00001946"/>
    </source>
</evidence>
<dbReference type="PROSITE" id="PS00893">
    <property type="entry name" value="NUDIX_BOX"/>
    <property type="match status" value="1"/>
</dbReference>
<dbReference type="EMBL" id="CAJFCW020000002">
    <property type="protein sequence ID" value="CAG9091335.1"/>
    <property type="molecule type" value="Genomic_DNA"/>
</dbReference>
<dbReference type="InterPro" id="IPR000059">
    <property type="entry name" value="NUDIX_hydrolase_NudL_CS"/>
</dbReference>
<dbReference type="PRINTS" id="PR00502">
    <property type="entry name" value="NUDIXFAMILY"/>
</dbReference>
<keyword evidence="5 8" id="KW-0378">Hydrolase</keyword>
<sequence>MKPPKEIPWKSFEGLLSRPNAQQEFQDRTSQLQKLSKAAESGEPRKADENKDSMIRKVSSMANRIAWGKELKFKKGDSAVLVPLLERKNQPHLLFTQRSFQLRAHRGEICFPGGRMDQGESPEETALREAEEEVGLQPSDVTLWGRLPAMFTRQLTFVQPVVGLIDETTALKLYPQTDEVQTVFLTPLAELVLSTSYTGFRVGKNVFHMPLYYTEHYEVISKTANAVESHDHRQKIWGLSAGITTEALAVLSPEPWSDNFVKVEKHKPLDA</sequence>
<protein>
    <recommendedName>
        <fullName evidence="10">Nudix hydrolase domain-containing protein</fullName>
    </recommendedName>
</protein>
<evidence type="ECO:0000256" key="5">
    <source>
        <dbReference type="ARBA" id="ARBA00022801"/>
    </source>
</evidence>
<reference evidence="11" key="1">
    <citation type="submission" date="2020-09" db="EMBL/GenBank/DDBJ databases">
        <authorList>
            <person name="Kikuchi T."/>
        </authorList>
    </citation>
    <scope>NUCLEOTIDE SEQUENCE</scope>
    <source>
        <strain evidence="11">SH1</strain>
    </source>
</reference>
<dbReference type="PROSITE" id="PS51462">
    <property type="entry name" value="NUDIX"/>
    <property type="match status" value="1"/>
</dbReference>
<evidence type="ECO:0000259" key="10">
    <source>
        <dbReference type="PROSITE" id="PS51462"/>
    </source>
</evidence>
<dbReference type="Pfam" id="PF00293">
    <property type="entry name" value="NUDIX"/>
    <property type="match status" value="1"/>
</dbReference>
<evidence type="ECO:0000256" key="4">
    <source>
        <dbReference type="ARBA" id="ARBA00022723"/>
    </source>
</evidence>
<keyword evidence="6" id="KW-0460">Magnesium</keyword>
<evidence type="ECO:0000256" key="3">
    <source>
        <dbReference type="ARBA" id="ARBA00006506"/>
    </source>
</evidence>
<comment type="cofactor">
    <cofactor evidence="2">
        <name>Mg(2+)</name>
        <dbReference type="ChEBI" id="CHEBI:18420"/>
    </cofactor>
</comment>
<feature type="compositionally biased region" description="Polar residues" evidence="9">
    <location>
        <begin position="20"/>
        <end position="34"/>
    </location>
</feature>
<keyword evidence="12" id="KW-1185">Reference proteome</keyword>
<dbReference type="GO" id="GO:0009132">
    <property type="term" value="P:nucleoside diphosphate metabolic process"/>
    <property type="evidence" value="ECO:0007669"/>
    <property type="project" value="InterPro"/>
</dbReference>
<dbReference type="OrthoDB" id="10262892at2759"/>
<name>A0A811K3C3_9BILA</name>
<dbReference type="AlphaFoldDB" id="A0A811K3C3"/>
<organism evidence="11 12">
    <name type="scientific">Bursaphelenchus okinawaensis</name>
    <dbReference type="NCBI Taxonomy" id="465554"/>
    <lineage>
        <taxon>Eukaryota</taxon>
        <taxon>Metazoa</taxon>
        <taxon>Ecdysozoa</taxon>
        <taxon>Nematoda</taxon>
        <taxon>Chromadorea</taxon>
        <taxon>Rhabditida</taxon>
        <taxon>Tylenchina</taxon>
        <taxon>Tylenchomorpha</taxon>
        <taxon>Aphelenchoidea</taxon>
        <taxon>Aphelenchoididae</taxon>
        <taxon>Bursaphelenchus</taxon>
    </lineage>
</organism>
<evidence type="ECO:0000313" key="12">
    <source>
        <dbReference type="Proteomes" id="UP000614601"/>
    </source>
</evidence>
<dbReference type="PANTHER" id="PTHR12992:SF11">
    <property type="entry name" value="MITOCHONDRIAL COENZYME A DIPHOSPHATASE NUDT8"/>
    <property type="match status" value="1"/>
</dbReference>
<dbReference type="InterPro" id="IPR020084">
    <property type="entry name" value="NUDIX_hydrolase_CS"/>
</dbReference>
<dbReference type="PROSITE" id="PS01293">
    <property type="entry name" value="NUDIX_COA"/>
    <property type="match status" value="1"/>
</dbReference>
<dbReference type="CDD" id="cd03426">
    <property type="entry name" value="NUDIX_CoAse_Nudt7"/>
    <property type="match status" value="1"/>
</dbReference>
<gene>
    <name evidence="11" type="ORF">BOKJ2_LOCUS3187</name>
</gene>
<dbReference type="PANTHER" id="PTHR12992">
    <property type="entry name" value="NUDIX HYDROLASE"/>
    <property type="match status" value="1"/>
</dbReference>
<dbReference type="EMBL" id="CAJFDH010000002">
    <property type="protein sequence ID" value="CAD5210426.1"/>
    <property type="molecule type" value="Genomic_DNA"/>
</dbReference>
<evidence type="ECO:0000256" key="7">
    <source>
        <dbReference type="ARBA" id="ARBA00023211"/>
    </source>
</evidence>
<dbReference type="Proteomes" id="UP000614601">
    <property type="component" value="Unassembled WGS sequence"/>
</dbReference>
<evidence type="ECO:0000256" key="9">
    <source>
        <dbReference type="SAM" id="MobiDB-lite"/>
    </source>
</evidence>
<dbReference type="Gene3D" id="3.90.79.10">
    <property type="entry name" value="Nucleoside Triphosphate Pyrophosphohydrolase"/>
    <property type="match status" value="1"/>
</dbReference>
<feature type="region of interest" description="Disordered" evidence="9">
    <location>
        <begin position="20"/>
        <end position="53"/>
    </location>
</feature>
<comment type="caution">
    <text evidence="11">The sequence shown here is derived from an EMBL/GenBank/DDBJ whole genome shotgun (WGS) entry which is preliminary data.</text>
</comment>
<dbReference type="SUPFAM" id="SSF55811">
    <property type="entry name" value="Nudix"/>
    <property type="match status" value="1"/>
</dbReference>
<feature type="domain" description="Nudix hydrolase" evidence="10">
    <location>
        <begin position="75"/>
        <end position="208"/>
    </location>
</feature>
<evidence type="ECO:0000256" key="8">
    <source>
        <dbReference type="RuleBase" id="RU003476"/>
    </source>
</evidence>
<evidence type="ECO:0000256" key="6">
    <source>
        <dbReference type="ARBA" id="ARBA00022842"/>
    </source>
</evidence>
<dbReference type="GO" id="GO:0010945">
    <property type="term" value="F:coenzyme A diphosphatase activity"/>
    <property type="evidence" value="ECO:0007669"/>
    <property type="project" value="InterPro"/>
</dbReference>
<keyword evidence="4" id="KW-0479">Metal-binding</keyword>
<comment type="cofactor">
    <cofactor evidence="1">
        <name>Mn(2+)</name>
        <dbReference type="ChEBI" id="CHEBI:29035"/>
    </cofactor>
</comment>
<dbReference type="InterPro" id="IPR000086">
    <property type="entry name" value="NUDIX_hydrolase_dom"/>
</dbReference>
<dbReference type="InterPro" id="IPR020476">
    <property type="entry name" value="Nudix_hydrolase"/>
</dbReference>
<evidence type="ECO:0000256" key="1">
    <source>
        <dbReference type="ARBA" id="ARBA00001936"/>
    </source>
</evidence>
<dbReference type="GO" id="GO:0000287">
    <property type="term" value="F:magnesium ion binding"/>
    <property type="evidence" value="ECO:0007669"/>
    <property type="project" value="InterPro"/>
</dbReference>